<evidence type="ECO:0000313" key="1">
    <source>
        <dbReference type="EMBL" id="GAK97359.1"/>
    </source>
</evidence>
<name>A0A090Q2Q0_9FLAO</name>
<gene>
    <name evidence="1" type="ORF">JCM19294_1405</name>
</gene>
<dbReference type="STRING" id="319236.BST91_02040"/>
<keyword evidence="2" id="KW-1185">Reference proteome</keyword>
<proteinExistence type="predicted"/>
<dbReference type="RefSeq" id="WP_042278968.1">
    <property type="nucleotide sequence ID" value="NZ_BBML01000005.1"/>
</dbReference>
<dbReference type="Proteomes" id="UP000029221">
    <property type="component" value="Unassembled WGS sequence"/>
</dbReference>
<dbReference type="AlphaFoldDB" id="A0A090Q2Q0"/>
<sequence length="155" mass="17599">MNEGDYLKTKEKIHHKCMMLIGEQIDRLTKQLSDLQDAKNNETKSSAGDKYETGRAMIHNQENLIDSQLVTSKRLLNELLQIDPFKKQDVVTTGSLVILHNGIFYISAGLGAVMVDEQRYFALSLKSPLGVAIRNKKSGEPYHFQDKDFIILNVF</sequence>
<evidence type="ECO:0000313" key="2">
    <source>
        <dbReference type="Proteomes" id="UP000029221"/>
    </source>
</evidence>
<organism evidence="1 2">
    <name type="scientific">Nonlabens tegetincola</name>
    <dbReference type="NCBI Taxonomy" id="323273"/>
    <lineage>
        <taxon>Bacteria</taxon>
        <taxon>Pseudomonadati</taxon>
        <taxon>Bacteroidota</taxon>
        <taxon>Flavobacteriia</taxon>
        <taxon>Flavobacteriales</taxon>
        <taxon>Flavobacteriaceae</taxon>
        <taxon>Nonlabens</taxon>
    </lineage>
</organism>
<reference evidence="1" key="1">
    <citation type="journal article" date="2014" name="Genome Announc.">
        <title>Draft Genome Sequences of Marine Flavobacterium Nonlabens Strains NR17, NR24, NR27, NR32, NR33, and Ara13.</title>
        <authorList>
            <person name="Nakanishi M."/>
            <person name="Meirelles P."/>
            <person name="Suzuki R."/>
            <person name="Takatani N."/>
            <person name="Mino S."/>
            <person name="Suda W."/>
            <person name="Oshima K."/>
            <person name="Hattori M."/>
            <person name="Ohkuma M."/>
            <person name="Hosokawa M."/>
            <person name="Miyashita K."/>
            <person name="Thompson F.L."/>
            <person name="Niwa A."/>
            <person name="Sawabe T."/>
            <person name="Sawabe T."/>
        </authorList>
    </citation>
    <scope>NUCLEOTIDE SEQUENCE [LARGE SCALE GENOMIC DNA]</scope>
    <source>
        <strain evidence="1">JCM 19294</strain>
    </source>
</reference>
<accession>A0A090Q2Q0</accession>
<comment type="caution">
    <text evidence="1">The sequence shown here is derived from an EMBL/GenBank/DDBJ whole genome shotgun (WGS) entry which is preliminary data.</text>
</comment>
<dbReference type="EMBL" id="BBML01000005">
    <property type="protein sequence ID" value="GAK97359.1"/>
    <property type="molecule type" value="Genomic_DNA"/>
</dbReference>
<dbReference type="eggNOG" id="COG0782">
    <property type="taxonomic scope" value="Bacteria"/>
</dbReference>
<protein>
    <submittedName>
        <fullName evidence="1">Uncharacterized protein</fullName>
    </submittedName>
</protein>